<dbReference type="InterPro" id="IPR001650">
    <property type="entry name" value="Helicase_C-like"/>
</dbReference>
<dbReference type="GO" id="GO:0004386">
    <property type="term" value="F:helicase activity"/>
    <property type="evidence" value="ECO:0007669"/>
    <property type="project" value="UniProtKB-KW"/>
</dbReference>
<keyword evidence="2" id="KW-0863">Zinc-finger</keyword>
<dbReference type="STRING" id="1189612.A33Q_2738"/>
<dbReference type="Gene3D" id="3.40.50.300">
    <property type="entry name" value="P-loop containing nucleotide triphosphate hydrolases"/>
    <property type="match status" value="1"/>
</dbReference>
<keyword evidence="6" id="KW-0547">Nucleotide-binding</keyword>
<dbReference type="InterPro" id="IPR007527">
    <property type="entry name" value="Znf_SWIM"/>
</dbReference>
<dbReference type="Pfam" id="PF00271">
    <property type="entry name" value="Helicase_C"/>
    <property type="match status" value="1"/>
</dbReference>
<dbReference type="EMBL" id="ALWO02000036">
    <property type="protein sequence ID" value="EOZ96145.1"/>
    <property type="molecule type" value="Genomic_DNA"/>
</dbReference>
<sequence>MPLSKSELNNAETFLYYIKKTVKQKGYMLYQSGGVRYRYFDPETQNLHFQVKGNIEEDYQVQIDLSLSPEPDFFSDYDEEEDYRCGCIYFEQELECKHVAAALYFILHNKKSDFKKILSDEPKDQKSLKITAFPISIPCSLEDLDKFHELIPDDPNINYYDAELKSVKFLENGIIYYVSGYSFMDELSVTYDEGQVTINGSIKRPHLVRAGLKWLKTRFEGKDKRELGLLTKEQRVNLILIELEDMGLKEQLKDPLSAMDFVLHDQRIIMITSGELNGLVNLDQYKSNFTHYLNQAKIKSLGMGSLQDTKEVDIGTYNVAFAFCYNQWGSFTEIIPFMAKGSKKDPEAFSVKFERLDDPHDIRLKRNQDLERILFLRDRFQKSLLNKSSMNPFDQFREFYTAAKEYPLFVFKGFQYETQKIRKAHFDKPLEAFKANAQLLIDKEGIIYNIRTIIEFGDKKYDLAEMQDQIIFTQAFAVYKNQALLLFDSERLLKLLAFQMKSSFIQVLDKEFEQYFKHILLPMASFIEITDKTGTLKESENPGPLQRQLYISELNGLILLRPQVKYAESAFSNPLEQSTIIDADNKAIYLRDEDYEDEYVDFLRKLHPNFKNAGSQGLFYLNQDSFMKDLWFFKAFEKLKSEQVRVFGLEKIKIKKYNPFPPAISMEFGSTQDWFEVSAKVAFGDQKVKLKDIKKALDRDQEFVELADGSIGVLPQEWVKKFSKLFRSGEAEKEGLKVPKTLFHVLDEFEEAQSFPEVIRELEEKKAKLAEFTQIKTAKIPKKLKAELRNYQHTGLNWLNFLQEYQWGGILADDMGLGKTLQMIALICKLIEQNKKAQVLVVAPTTLLFNWRNELEKFAPHLGYFVHHGNRSDSLEELSRHQVILTSYGLVINDLPLLQQIHFEAIIADESQAIKNTQSQRYKSITKLKGKVKMAMTGTPIENSLAELFAQMNFVNPGFFLSFKSFKDNYLKPLKNGDREILSELQHKIKPFVLRRTKEEVLTELPDKTEEYLYCVMKPAQRKIYDAYRNEYRDYLLKKFEEEGAENSKMYVLEGLTKLRLACDATNLVQHTEAANESVKIEMLLEHILEKTGKHKILVFSQFVKMLGLVQEKLEDNLIEYAYLDGKTSLKERENVVQQFQQDEKKRVFLISLKAGGTGLNLTAADYVYVLDPWWNPAVENQAIDRCYRMGQEKHVIAYRMICKDTVEEKIMQLQQAKSKLAKEVISEGDSFLGALDKESMLALFE</sequence>
<dbReference type="AlphaFoldDB" id="S2DGD3"/>
<proteinExistence type="predicted"/>
<feature type="domain" description="Helicase C-terminal" evidence="5">
    <location>
        <begin position="1084"/>
        <end position="1233"/>
    </location>
</feature>
<feature type="domain" description="Helicase ATP-binding" evidence="4">
    <location>
        <begin position="800"/>
        <end position="958"/>
    </location>
</feature>
<dbReference type="GO" id="GO:0008270">
    <property type="term" value="F:zinc ion binding"/>
    <property type="evidence" value="ECO:0007669"/>
    <property type="project" value="UniProtKB-KW"/>
</dbReference>
<keyword evidence="6" id="KW-0347">Helicase</keyword>
<dbReference type="SUPFAM" id="SSF52540">
    <property type="entry name" value="P-loop containing nucleoside triphosphate hydrolases"/>
    <property type="match status" value="2"/>
</dbReference>
<dbReference type="InterPro" id="IPR049730">
    <property type="entry name" value="SNF2/RAD54-like_C"/>
</dbReference>
<keyword evidence="6" id="KW-0067">ATP-binding</keyword>
<dbReference type="SMART" id="SM00487">
    <property type="entry name" value="DEXDc"/>
    <property type="match status" value="1"/>
</dbReference>
<dbReference type="InterPro" id="IPR038718">
    <property type="entry name" value="SNF2-like_sf"/>
</dbReference>
<dbReference type="OrthoDB" id="9760715at2"/>
<gene>
    <name evidence="6" type="ORF">A33Q_2738</name>
</gene>
<dbReference type="RefSeq" id="WP_009036118.1">
    <property type="nucleotide sequence ID" value="NZ_ALWO02000036.1"/>
</dbReference>
<dbReference type="InterPro" id="IPR000330">
    <property type="entry name" value="SNF2_N"/>
</dbReference>
<evidence type="ECO:0000256" key="1">
    <source>
        <dbReference type="ARBA" id="ARBA00022801"/>
    </source>
</evidence>
<evidence type="ECO:0000259" key="3">
    <source>
        <dbReference type="PROSITE" id="PS50966"/>
    </source>
</evidence>
<protein>
    <submittedName>
        <fullName evidence="6">Superfamily II DNA/RNA helicase, SNF2 family</fullName>
    </submittedName>
</protein>
<name>S2DGD3_INDAL</name>
<evidence type="ECO:0000259" key="4">
    <source>
        <dbReference type="PROSITE" id="PS51192"/>
    </source>
</evidence>
<dbReference type="Pfam" id="PF00176">
    <property type="entry name" value="SNF2-rel_dom"/>
    <property type="match status" value="1"/>
</dbReference>
<keyword evidence="2" id="KW-0862">Zinc</keyword>
<dbReference type="GO" id="GO:0016787">
    <property type="term" value="F:hydrolase activity"/>
    <property type="evidence" value="ECO:0007669"/>
    <property type="project" value="UniProtKB-KW"/>
</dbReference>
<dbReference type="InterPro" id="IPR014001">
    <property type="entry name" value="Helicase_ATP-bd"/>
</dbReference>
<dbReference type="PROSITE" id="PS51194">
    <property type="entry name" value="HELICASE_CTER"/>
    <property type="match status" value="1"/>
</dbReference>
<comment type="caution">
    <text evidence="6">The sequence shown here is derived from an EMBL/GenBank/DDBJ whole genome shotgun (WGS) entry which is preliminary data.</text>
</comment>
<keyword evidence="2" id="KW-0479">Metal-binding</keyword>
<dbReference type="PANTHER" id="PTHR10799">
    <property type="entry name" value="SNF2/RAD54 HELICASE FAMILY"/>
    <property type="match status" value="1"/>
</dbReference>
<dbReference type="Gene3D" id="3.40.50.10810">
    <property type="entry name" value="Tandem AAA-ATPase domain"/>
    <property type="match status" value="1"/>
</dbReference>
<evidence type="ECO:0000259" key="5">
    <source>
        <dbReference type="PROSITE" id="PS51194"/>
    </source>
</evidence>
<keyword evidence="1" id="KW-0378">Hydrolase</keyword>
<dbReference type="PROSITE" id="PS51192">
    <property type="entry name" value="HELICASE_ATP_BIND_1"/>
    <property type="match status" value="1"/>
</dbReference>
<reference evidence="6 7" key="1">
    <citation type="journal article" date="2013" name="Genome Announc.">
        <title>Draft Genome Sequence of Indibacter alkaliphilus Strain LW1T, Isolated from Lonar Lake, a Haloalkaline Lake in the Buldana District of Maharashtra, India.</title>
        <authorList>
            <person name="Singh A."/>
            <person name="Kumar Jangir P."/>
            <person name="Sharma R."/>
            <person name="Singh A."/>
            <person name="Kumar Pinnaka A."/>
            <person name="Shivaji S."/>
        </authorList>
    </citation>
    <scope>NUCLEOTIDE SEQUENCE [LARGE SCALE GENOMIC DNA]</scope>
    <source>
        <strain evidence="7">CCUG 57479 / KCTC 22604 / LW1</strain>
    </source>
</reference>
<dbReference type="InterPro" id="IPR027417">
    <property type="entry name" value="P-loop_NTPase"/>
</dbReference>
<dbReference type="GO" id="GO:0005524">
    <property type="term" value="F:ATP binding"/>
    <property type="evidence" value="ECO:0007669"/>
    <property type="project" value="InterPro"/>
</dbReference>
<evidence type="ECO:0000313" key="6">
    <source>
        <dbReference type="EMBL" id="EOZ96145.1"/>
    </source>
</evidence>
<organism evidence="6 7">
    <name type="scientific">Indibacter alkaliphilus (strain CCUG 57479 / KCTC 22604 / LW1)</name>
    <dbReference type="NCBI Taxonomy" id="1189612"/>
    <lineage>
        <taxon>Bacteria</taxon>
        <taxon>Pseudomonadati</taxon>
        <taxon>Bacteroidota</taxon>
        <taxon>Cytophagia</taxon>
        <taxon>Cytophagales</taxon>
        <taxon>Cyclobacteriaceae</taxon>
    </lineage>
</organism>
<evidence type="ECO:0000256" key="2">
    <source>
        <dbReference type="PROSITE-ProRule" id="PRU00325"/>
    </source>
</evidence>
<evidence type="ECO:0000313" key="7">
    <source>
        <dbReference type="Proteomes" id="UP000006073"/>
    </source>
</evidence>
<dbReference type="PROSITE" id="PS50966">
    <property type="entry name" value="ZF_SWIM"/>
    <property type="match status" value="1"/>
</dbReference>
<dbReference type="CDD" id="cd18793">
    <property type="entry name" value="SF2_C_SNF"/>
    <property type="match status" value="1"/>
</dbReference>
<accession>S2DGD3</accession>
<dbReference type="eggNOG" id="COG0553">
    <property type="taxonomic scope" value="Bacteria"/>
</dbReference>
<feature type="domain" description="SWIM-type" evidence="3">
    <location>
        <begin position="59"/>
        <end position="107"/>
    </location>
</feature>
<dbReference type="SMART" id="SM00490">
    <property type="entry name" value="HELICc"/>
    <property type="match status" value="1"/>
</dbReference>
<keyword evidence="7" id="KW-1185">Reference proteome</keyword>
<dbReference type="Proteomes" id="UP000006073">
    <property type="component" value="Unassembled WGS sequence"/>
</dbReference>